<proteinExistence type="predicted"/>
<feature type="transmembrane region" description="Helical" evidence="1">
    <location>
        <begin position="88"/>
        <end position="106"/>
    </location>
</feature>
<dbReference type="AlphaFoldDB" id="A0A922LFR4"/>
<keyword evidence="1" id="KW-0472">Membrane</keyword>
<evidence type="ECO:0000256" key="1">
    <source>
        <dbReference type="SAM" id="Phobius"/>
    </source>
</evidence>
<protein>
    <submittedName>
        <fullName evidence="3">Uncharacterized protein</fullName>
    </submittedName>
</protein>
<evidence type="ECO:0000313" key="4">
    <source>
        <dbReference type="Proteomes" id="UP000471633"/>
    </source>
</evidence>
<dbReference type="Proteomes" id="UP000471633">
    <property type="component" value="Unassembled WGS sequence"/>
</dbReference>
<gene>
    <name evidence="3" type="ORF">MS3_00008799</name>
</gene>
<reference evidence="3" key="2">
    <citation type="journal article" date="2019" name="Gigascience">
        <title>High-quality Schistosoma haematobium genome achieved by single-molecule and long-range sequencing.</title>
        <authorList>
            <person name="Stroehlein A.J."/>
            <person name="Korhonen P.K."/>
            <person name="Chong T.M."/>
            <person name="Lim Y.L."/>
            <person name="Chan K.G."/>
            <person name="Webster B."/>
            <person name="Rollinson D."/>
            <person name="Brindley P.J."/>
            <person name="Gasser R.B."/>
            <person name="Young N.D."/>
        </authorList>
    </citation>
    <scope>NUCLEOTIDE SEQUENCE</scope>
</reference>
<name>A0A922LFR4_SCHHA</name>
<comment type="caution">
    <text evidence="3">The sequence shown here is derived from an EMBL/GenBank/DDBJ whole genome shotgun (WGS) entry which is preliminary data.</text>
</comment>
<dbReference type="RefSeq" id="XP_051065779.1">
    <property type="nucleotide sequence ID" value="XM_051217144.1"/>
</dbReference>
<keyword evidence="1" id="KW-1133">Transmembrane helix</keyword>
<reference evidence="3" key="4">
    <citation type="journal article" date="2022" name="PLoS Pathog.">
        <title>Chromosome-level genome of Schistosoma haematobium underpins genome-wide explorations of molecular variation.</title>
        <authorList>
            <person name="Stroehlein A.J."/>
            <person name="Korhonen P.K."/>
            <person name="Lee V.V."/>
            <person name="Ralph S.A."/>
            <person name="Mentink-Kane M."/>
            <person name="You H."/>
            <person name="McManus D.P."/>
            <person name="Tchuente L.T."/>
            <person name="Stothard J.R."/>
            <person name="Kaur P."/>
            <person name="Dudchenko O."/>
            <person name="Aiden E.L."/>
            <person name="Yang B."/>
            <person name="Yang H."/>
            <person name="Emery A.M."/>
            <person name="Webster B.L."/>
            <person name="Brindley P.J."/>
            <person name="Rollinson D."/>
            <person name="Chang B.C.H."/>
            <person name="Gasser R.B."/>
            <person name="Young N.D."/>
        </authorList>
    </citation>
    <scope>NUCLEOTIDE SEQUENCE</scope>
</reference>
<feature type="signal peptide" evidence="2">
    <location>
        <begin position="1"/>
        <end position="19"/>
    </location>
</feature>
<evidence type="ECO:0000313" key="3">
    <source>
        <dbReference type="EMBL" id="KAH9581756.1"/>
    </source>
</evidence>
<dbReference type="CTD" id="75577860"/>
<evidence type="ECO:0000256" key="2">
    <source>
        <dbReference type="SAM" id="SignalP"/>
    </source>
</evidence>
<feature type="chain" id="PRO_5036816330" evidence="2">
    <location>
        <begin position="20"/>
        <end position="109"/>
    </location>
</feature>
<keyword evidence="2" id="KW-0732">Signal</keyword>
<keyword evidence="1" id="KW-0812">Transmembrane</keyword>
<reference evidence="3" key="3">
    <citation type="submission" date="2021-06" db="EMBL/GenBank/DDBJ databases">
        <title>Chromosome-level genome assembly for S. haematobium.</title>
        <authorList>
            <person name="Stroehlein A.J."/>
        </authorList>
    </citation>
    <scope>NUCLEOTIDE SEQUENCE</scope>
</reference>
<dbReference type="EMBL" id="AMPZ03000006">
    <property type="protein sequence ID" value="KAH9581756.1"/>
    <property type="molecule type" value="Genomic_DNA"/>
</dbReference>
<accession>A0A922LFR4</accession>
<sequence length="109" mass="12433">MLMICRIFVLYFIIELISSQPEPVYISDDTKDVFIQPETNITSLSPIRLLILSLDEVKVMRSMVDNLITKLNIISSSSSANKPLHNGLLSNLCIISYIILTLILIFRKY</sequence>
<dbReference type="KEGG" id="shx:MS3_00008799"/>
<dbReference type="GeneID" id="75577860"/>
<reference evidence="3" key="1">
    <citation type="journal article" date="2012" name="Nat. Genet.">
        <title>Whole-genome sequence of Schistosoma haematobium.</title>
        <authorList>
            <person name="Young N.D."/>
            <person name="Jex A.R."/>
            <person name="Li B."/>
            <person name="Liu S."/>
            <person name="Yang L."/>
            <person name="Xiong Z."/>
            <person name="Li Y."/>
            <person name="Cantacessi C."/>
            <person name="Hall R.S."/>
            <person name="Xu X."/>
            <person name="Chen F."/>
            <person name="Wu X."/>
            <person name="Zerlotini A."/>
            <person name="Oliveira G."/>
            <person name="Hofmann A."/>
            <person name="Zhang G."/>
            <person name="Fang X."/>
            <person name="Kang Y."/>
            <person name="Campbell B.E."/>
            <person name="Loukas A."/>
            <person name="Ranganathan S."/>
            <person name="Rollinson D."/>
            <person name="Rinaldi G."/>
            <person name="Brindley P.J."/>
            <person name="Yang H."/>
            <person name="Wang J."/>
            <person name="Wang J."/>
            <person name="Gasser R.B."/>
        </authorList>
    </citation>
    <scope>NUCLEOTIDE SEQUENCE</scope>
</reference>
<keyword evidence="4" id="KW-1185">Reference proteome</keyword>
<organism evidence="3 4">
    <name type="scientific">Schistosoma haematobium</name>
    <name type="common">Blood fluke</name>
    <dbReference type="NCBI Taxonomy" id="6185"/>
    <lineage>
        <taxon>Eukaryota</taxon>
        <taxon>Metazoa</taxon>
        <taxon>Spiralia</taxon>
        <taxon>Lophotrochozoa</taxon>
        <taxon>Platyhelminthes</taxon>
        <taxon>Trematoda</taxon>
        <taxon>Digenea</taxon>
        <taxon>Strigeidida</taxon>
        <taxon>Schistosomatoidea</taxon>
        <taxon>Schistosomatidae</taxon>
        <taxon>Schistosoma</taxon>
    </lineage>
</organism>